<dbReference type="SUPFAM" id="SSF56784">
    <property type="entry name" value="HAD-like"/>
    <property type="match status" value="1"/>
</dbReference>
<dbReference type="RefSeq" id="WP_053411333.1">
    <property type="nucleotide sequence ID" value="NZ_CP006841.1"/>
</dbReference>
<dbReference type="Gene3D" id="1.20.1440.100">
    <property type="entry name" value="SG protein - dephosphorylation function"/>
    <property type="match status" value="1"/>
</dbReference>
<dbReference type="Proteomes" id="UP000058446">
    <property type="component" value="Chromosome"/>
</dbReference>
<evidence type="ECO:0000313" key="6">
    <source>
        <dbReference type="EMBL" id="ALA66550.1"/>
    </source>
</evidence>
<proteinExistence type="inferred from homology"/>
<dbReference type="InterPro" id="IPR050582">
    <property type="entry name" value="HAD-like_SerB"/>
</dbReference>
<dbReference type="GO" id="GO:0046872">
    <property type="term" value="F:metal ion binding"/>
    <property type="evidence" value="ECO:0007669"/>
    <property type="project" value="UniProtKB-KW"/>
</dbReference>
<evidence type="ECO:0000256" key="1">
    <source>
        <dbReference type="ARBA" id="ARBA00009184"/>
    </source>
</evidence>
<dbReference type="KEGG" id="clw:CLAC_01050"/>
<dbReference type="EMBL" id="CP006841">
    <property type="protein sequence ID" value="ALA66550.1"/>
    <property type="molecule type" value="Genomic_DNA"/>
</dbReference>
<evidence type="ECO:0000256" key="5">
    <source>
        <dbReference type="SAM" id="Phobius"/>
    </source>
</evidence>
<dbReference type="InterPro" id="IPR023214">
    <property type="entry name" value="HAD_sf"/>
</dbReference>
<dbReference type="PANTHER" id="PTHR43344:SF13">
    <property type="entry name" value="PHOSPHATASE RV3661-RELATED"/>
    <property type="match status" value="1"/>
</dbReference>
<keyword evidence="5" id="KW-0812">Transmembrane</keyword>
<name>A0A0K2GXN6_9CORY</name>
<keyword evidence="3" id="KW-0378">Hydrolase</keyword>
<dbReference type="NCBIfam" id="TIGR01488">
    <property type="entry name" value="HAD-SF-IB"/>
    <property type="match status" value="1"/>
</dbReference>
<keyword evidence="5" id="KW-1133">Transmembrane helix</keyword>
<organism evidence="6 7">
    <name type="scientific">Corynebacterium lactis RW2-5</name>
    <dbReference type="NCBI Taxonomy" id="1408189"/>
    <lineage>
        <taxon>Bacteria</taxon>
        <taxon>Bacillati</taxon>
        <taxon>Actinomycetota</taxon>
        <taxon>Actinomycetes</taxon>
        <taxon>Mycobacteriales</taxon>
        <taxon>Corynebacteriaceae</taxon>
        <taxon>Corynebacterium</taxon>
    </lineage>
</organism>
<keyword evidence="4" id="KW-0460">Magnesium</keyword>
<evidence type="ECO:0000256" key="2">
    <source>
        <dbReference type="ARBA" id="ARBA00022723"/>
    </source>
</evidence>
<dbReference type="PANTHER" id="PTHR43344">
    <property type="entry name" value="PHOSPHOSERINE PHOSPHATASE"/>
    <property type="match status" value="1"/>
</dbReference>
<evidence type="ECO:0000256" key="4">
    <source>
        <dbReference type="ARBA" id="ARBA00022842"/>
    </source>
</evidence>
<protein>
    <submittedName>
        <fullName evidence="6">Phosphoserine phosphatase</fullName>
    </submittedName>
</protein>
<dbReference type="AlphaFoldDB" id="A0A0K2GXN6"/>
<accession>A0A0K2GXN6</accession>
<dbReference type="Gene3D" id="3.40.50.1000">
    <property type="entry name" value="HAD superfamily/HAD-like"/>
    <property type="match status" value="1"/>
</dbReference>
<evidence type="ECO:0000256" key="3">
    <source>
        <dbReference type="ARBA" id="ARBA00022801"/>
    </source>
</evidence>
<sequence>MSNSPEARTFSHPTAPTRAAAFFDLDKTIIARSSAYAFNRRFLEMGLISPTTMMQLAFSHAMYMSQGHDDDQMESAREQLSAMVAGHKADELRKVATESLETSITPYIYAEALELIRKHQRQGQRVYIVSASAREVVEPIAELLGVDHVVATDLEKKDGVFTGGVTFFCRGENKAIKVREIAEEYGHDLDLCFAYSDSITDEPMLAEVGHPLVVNPDKALRKLAVERGWPVRQFRNPVPLLRAPSKRTAAVTAAASALAVGVGASIFALRRPQDRPQK</sequence>
<keyword evidence="5" id="KW-0472">Membrane</keyword>
<dbReference type="OrthoDB" id="25607at2"/>
<gene>
    <name evidence="6" type="ORF">CLAC_01050</name>
</gene>
<dbReference type="InterPro" id="IPR006385">
    <property type="entry name" value="HAD_hydro_SerB1"/>
</dbReference>
<feature type="transmembrane region" description="Helical" evidence="5">
    <location>
        <begin position="249"/>
        <end position="269"/>
    </location>
</feature>
<keyword evidence="2" id="KW-0479">Metal-binding</keyword>
<evidence type="ECO:0000313" key="7">
    <source>
        <dbReference type="Proteomes" id="UP000058446"/>
    </source>
</evidence>
<dbReference type="FunFam" id="3.40.50.1000:FF:000025">
    <property type="entry name" value="HAD hydrolase, family IB"/>
    <property type="match status" value="1"/>
</dbReference>
<dbReference type="STRING" id="1408189.CLAC_01050"/>
<keyword evidence="7" id="KW-1185">Reference proteome</keyword>
<comment type="similarity">
    <text evidence="1">Belongs to the HAD-like hydrolase superfamily. SerB family.</text>
</comment>
<dbReference type="Pfam" id="PF12710">
    <property type="entry name" value="HAD"/>
    <property type="match status" value="1"/>
</dbReference>
<dbReference type="NCBIfam" id="TIGR01490">
    <property type="entry name" value="HAD-SF-IB-hyp1"/>
    <property type="match status" value="1"/>
</dbReference>
<dbReference type="PATRIC" id="fig|1408189.4.peg.208"/>
<dbReference type="GO" id="GO:0016787">
    <property type="term" value="F:hydrolase activity"/>
    <property type="evidence" value="ECO:0007669"/>
    <property type="project" value="UniProtKB-KW"/>
</dbReference>
<reference evidence="6 7" key="1">
    <citation type="submission" date="2013-10" db="EMBL/GenBank/DDBJ databases">
        <title>Complete genome sequence of Corynebacterium lactis DSM 45799(T), isolated from raw cow milk.</title>
        <authorList>
            <person name="Ruckert C."/>
            <person name="Albersmeier A."/>
            <person name="Lipski A."/>
            <person name="Kalinowski J."/>
        </authorList>
    </citation>
    <scope>NUCLEOTIDE SEQUENCE [LARGE SCALE GENOMIC DNA]</scope>
    <source>
        <strain evidence="6 7">RW2-5</strain>
    </source>
</reference>
<dbReference type="InterPro" id="IPR036412">
    <property type="entry name" value="HAD-like_sf"/>
</dbReference>
<dbReference type="CDD" id="cd02612">
    <property type="entry name" value="HAD_PGPPase"/>
    <property type="match status" value="1"/>
</dbReference>